<protein>
    <recommendedName>
        <fullName evidence="3">Capsule assembly protein Wzi</fullName>
    </recommendedName>
</protein>
<dbReference type="InterPro" id="IPR038636">
    <property type="entry name" value="Wzi_sf"/>
</dbReference>
<evidence type="ECO:0008006" key="3">
    <source>
        <dbReference type="Google" id="ProtNLM"/>
    </source>
</evidence>
<dbReference type="Proteomes" id="UP001161325">
    <property type="component" value="Unassembled WGS sequence"/>
</dbReference>
<dbReference type="RefSeq" id="WP_284351901.1">
    <property type="nucleotide sequence ID" value="NZ_BRXS01000006.1"/>
</dbReference>
<dbReference type="EMBL" id="BRXS01000006">
    <property type="protein sequence ID" value="GLC27462.1"/>
    <property type="molecule type" value="Genomic_DNA"/>
</dbReference>
<keyword evidence="2" id="KW-1185">Reference proteome</keyword>
<gene>
    <name evidence="1" type="ORF">rosag_39750</name>
</gene>
<accession>A0AA37V447</accession>
<dbReference type="Pfam" id="PF14052">
    <property type="entry name" value="Caps_assemb_Wzi"/>
    <property type="match status" value="1"/>
</dbReference>
<dbReference type="Gene3D" id="2.40.160.130">
    <property type="entry name" value="Capsule assembly protein Wzi"/>
    <property type="match status" value="1"/>
</dbReference>
<sequence length="524" mass="56276">MVTAVVLLAGVAPVVHGQRPARPAPAWATLRPLVGAGDDRARDAQLKGDARTDGYLLRSGTANPDSAPSGLRVVAPVLRIAYNSALPYGLNDGAAWAGRGASALVRAGAELRAGRVRLVLAPELAVAANDPFEFRALDSAGHSPFASPFYVGRASIDLPTRFGDRRFARLTPGQSTLAVRVGGAEVGASSENSWWGPGQWNALVLGPSAEGFPHLFARTRRPVRTWLGEVEARALAGVLTPSIYLDAELLDTQRAFSGVAATLRPARVPNLTLGVARTVVTSIDRDGEFLGHFADAVTVWSPTPDGDARPRGDQLTGFFARWRLPEEGTELYGEWARSGTPRSVRDFFLVPHDGQAFTLGARVLRPLGAGGRAVRVQAELTDTEQSLAIRDRPQPAPFYTGLATREGYTNRGQLLGAAIGPGGSAQWLAADHVTRRTSLGLLLGRIRWNNDALYQQQNPTFLRHDVSTLLGARATYGTRAFDLRGEATWARRYNYLFQNGSANPGGRRTVDVTNLTFGLAVEPR</sequence>
<dbReference type="AlphaFoldDB" id="A0AA37V447"/>
<evidence type="ECO:0000313" key="1">
    <source>
        <dbReference type="EMBL" id="GLC27462.1"/>
    </source>
</evidence>
<comment type="caution">
    <text evidence="1">The sequence shown here is derived from an EMBL/GenBank/DDBJ whole genome shotgun (WGS) entry which is preliminary data.</text>
</comment>
<name>A0AA37V447_9BACT</name>
<organism evidence="1 2">
    <name type="scientific">Roseisolibacter agri</name>
    <dbReference type="NCBI Taxonomy" id="2014610"/>
    <lineage>
        <taxon>Bacteria</taxon>
        <taxon>Pseudomonadati</taxon>
        <taxon>Gemmatimonadota</taxon>
        <taxon>Gemmatimonadia</taxon>
        <taxon>Gemmatimonadales</taxon>
        <taxon>Gemmatimonadaceae</taxon>
        <taxon>Roseisolibacter</taxon>
    </lineage>
</organism>
<evidence type="ECO:0000313" key="2">
    <source>
        <dbReference type="Proteomes" id="UP001161325"/>
    </source>
</evidence>
<reference evidence="1" key="1">
    <citation type="submission" date="2022-08" db="EMBL/GenBank/DDBJ databases">
        <title>Draft genome sequencing of Roseisolibacter agri AW1220.</title>
        <authorList>
            <person name="Tobiishi Y."/>
            <person name="Tonouchi A."/>
        </authorList>
    </citation>
    <scope>NUCLEOTIDE SEQUENCE</scope>
    <source>
        <strain evidence="1">AW1220</strain>
    </source>
</reference>
<proteinExistence type="predicted"/>
<dbReference type="InterPro" id="IPR026950">
    <property type="entry name" value="Caps_assemb_Wzi"/>
</dbReference>